<proteinExistence type="predicted"/>
<dbReference type="SUPFAM" id="SSF55383">
    <property type="entry name" value="Copper amine oxidase, domain N"/>
    <property type="match status" value="1"/>
</dbReference>
<protein>
    <recommendedName>
        <fullName evidence="7">DUF3298 domain-containing protein</fullName>
    </recommendedName>
</protein>
<evidence type="ECO:0000259" key="3">
    <source>
        <dbReference type="Pfam" id="PF11738"/>
    </source>
</evidence>
<evidence type="ECO:0008006" key="7">
    <source>
        <dbReference type="Google" id="ProtNLM"/>
    </source>
</evidence>
<dbReference type="Pfam" id="PF07833">
    <property type="entry name" value="Cu_amine_oxidN1"/>
    <property type="match status" value="1"/>
</dbReference>
<dbReference type="InterPro" id="IPR021729">
    <property type="entry name" value="DUF3298"/>
</dbReference>
<dbReference type="InterPro" id="IPR036582">
    <property type="entry name" value="Mao_N_sf"/>
</dbReference>
<dbReference type="Gene3D" id="3.90.640.20">
    <property type="entry name" value="Heat-shock cognate protein, ATPase"/>
    <property type="match status" value="1"/>
</dbReference>
<evidence type="ECO:0000313" key="6">
    <source>
        <dbReference type="Proteomes" id="UP000092573"/>
    </source>
</evidence>
<dbReference type="RefSeq" id="WP_068698105.1">
    <property type="nucleotide sequence ID" value="NZ_CP014167.1"/>
</dbReference>
<feature type="domain" description="Copper amine oxidase-like N-terminal" evidence="2">
    <location>
        <begin position="48"/>
        <end position="153"/>
    </location>
</feature>
<dbReference type="InterPro" id="IPR037126">
    <property type="entry name" value="PdaC/RsiV-like_sf"/>
</dbReference>
<keyword evidence="6" id="KW-1185">Reference proteome</keyword>
<sequence>MTSNLKISGLFLASALLLGTAAASMPGQAFAASVSIRAQAATNVTFTLNGTSLSAKGQIGSGTALIPLSILRDGLGIHVVYNNKNKTYTLTQGQLQVKAVPGPNGATITVNGGLQPAYYEWRNTNGSNLVSVHLLTDFFGYRSQWNAATSTVSLAKVRLNDIRYTTASINKSDSITTISVQYPVISGLKNAEVQTKINQSLKNKAEAYVKASLDKSKELGTGPTGTKNEFQSHYTVSYNEKGIISFREIRYEYYGGAHGADIVEGFTYSLNSGKQLELSDLLKTGGNYTQKIDQLIASKLKKEPNYLGGFKTLGKNPGYYLKNGSLVIYFQEYEYVPYAQGLLEYAIPFSALLPEGTDPFAGL</sequence>
<dbReference type="STRING" id="1462996.AWM70_16145"/>
<dbReference type="KEGG" id="pyg:AWM70_16145"/>
<feature type="domain" description="Deacetylase PdaC" evidence="4">
    <location>
        <begin position="170"/>
        <end position="259"/>
    </location>
</feature>
<dbReference type="InterPro" id="IPR025303">
    <property type="entry name" value="PdaC"/>
</dbReference>
<reference evidence="5 6" key="1">
    <citation type="submission" date="2016-01" db="EMBL/GenBank/DDBJ databases">
        <title>Complete Genome Sequence of Paenibacillus yonginensis DCY84, a novel Plant Growth-Promoting Bacteria with Elicitation of Induced Systemic Resistance.</title>
        <authorList>
            <person name="Kim Y.J."/>
            <person name="Yang D.C."/>
            <person name="Sukweenadhi J."/>
        </authorList>
    </citation>
    <scope>NUCLEOTIDE SEQUENCE [LARGE SCALE GENOMIC DNA]</scope>
    <source>
        <strain evidence="5 6">DCY84</strain>
    </source>
</reference>
<dbReference type="Pfam" id="PF11738">
    <property type="entry name" value="DUF3298"/>
    <property type="match status" value="1"/>
</dbReference>
<dbReference type="Pfam" id="PF13739">
    <property type="entry name" value="PdaC"/>
    <property type="match status" value="1"/>
</dbReference>
<evidence type="ECO:0000256" key="1">
    <source>
        <dbReference type="SAM" id="SignalP"/>
    </source>
</evidence>
<name>A0A1B1N3B9_9BACL</name>
<evidence type="ECO:0000259" key="2">
    <source>
        <dbReference type="Pfam" id="PF07833"/>
    </source>
</evidence>
<gene>
    <name evidence="5" type="ORF">AWM70_16145</name>
</gene>
<dbReference type="EMBL" id="CP014167">
    <property type="protein sequence ID" value="ANS75928.1"/>
    <property type="molecule type" value="Genomic_DNA"/>
</dbReference>
<organism evidence="5 6">
    <name type="scientific">Paenibacillus yonginensis</name>
    <dbReference type="NCBI Taxonomy" id="1462996"/>
    <lineage>
        <taxon>Bacteria</taxon>
        <taxon>Bacillati</taxon>
        <taxon>Bacillota</taxon>
        <taxon>Bacilli</taxon>
        <taxon>Bacillales</taxon>
        <taxon>Paenibacillaceae</taxon>
        <taxon>Paenibacillus</taxon>
    </lineage>
</organism>
<keyword evidence="1" id="KW-0732">Signal</keyword>
<feature type="signal peptide" evidence="1">
    <location>
        <begin position="1"/>
        <end position="31"/>
    </location>
</feature>
<accession>A0A1B1N3B9</accession>
<dbReference type="OrthoDB" id="5637at2"/>
<evidence type="ECO:0000259" key="4">
    <source>
        <dbReference type="Pfam" id="PF13739"/>
    </source>
</evidence>
<feature type="domain" description="DUF3298" evidence="3">
    <location>
        <begin position="279"/>
        <end position="350"/>
    </location>
</feature>
<dbReference type="InterPro" id="IPR012854">
    <property type="entry name" value="Cu_amine_oxidase-like_N"/>
</dbReference>
<evidence type="ECO:0000313" key="5">
    <source>
        <dbReference type="EMBL" id="ANS75928.1"/>
    </source>
</evidence>
<feature type="chain" id="PRO_5008527640" description="DUF3298 domain-containing protein" evidence="1">
    <location>
        <begin position="32"/>
        <end position="363"/>
    </location>
</feature>
<dbReference type="Proteomes" id="UP000092573">
    <property type="component" value="Chromosome"/>
</dbReference>
<dbReference type="AlphaFoldDB" id="A0A1B1N3B9"/>
<dbReference type="Gene3D" id="3.30.565.40">
    <property type="entry name" value="Fervidobacterium nodosum Rt17-B1 like"/>
    <property type="match status" value="1"/>
</dbReference>